<dbReference type="Pfam" id="PF13187">
    <property type="entry name" value="Fer4_9"/>
    <property type="match status" value="1"/>
</dbReference>
<proteinExistence type="predicted"/>
<keyword evidence="1" id="KW-0479">Metal-binding</keyword>
<accession>A0A6V8MDR3</accession>
<dbReference type="GO" id="GO:0046872">
    <property type="term" value="F:metal ion binding"/>
    <property type="evidence" value="ECO:0007669"/>
    <property type="project" value="UniProtKB-KW"/>
</dbReference>
<dbReference type="GO" id="GO:0051536">
    <property type="term" value="F:iron-sulfur cluster binding"/>
    <property type="evidence" value="ECO:0007669"/>
    <property type="project" value="UniProtKB-KW"/>
</dbReference>
<evidence type="ECO:0000259" key="4">
    <source>
        <dbReference type="PROSITE" id="PS51379"/>
    </source>
</evidence>
<dbReference type="EMBL" id="BLXX01000001">
    <property type="protein sequence ID" value="GFO58135.1"/>
    <property type="molecule type" value="Genomic_DNA"/>
</dbReference>
<dbReference type="RefSeq" id="WP_183352979.1">
    <property type="nucleotide sequence ID" value="NZ_BLXX01000001.1"/>
</dbReference>
<evidence type="ECO:0000256" key="2">
    <source>
        <dbReference type="ARBA" id="ARBA00023004"/>
    </source>
</evidence>
<dbReference type="Pfam" id="PF00248">
    <property type="entry name" value="Aldo_ket_red"/>
    <property type="match status" value="1"/>
</dbReference>
<name>A0A6V8MDR3_9BACT</name>
<reference evidence="6" key="1">
    <citation type="submission" date="2020-06" db="EMBL/GenBank/DDBJ databases">
        <title>Draft genomic sequence of Geomonas sp. Red330.</title>
        <authorList>
            <person name="Itoh H."/>
            <person name="Zhenxing X."/>
            <person name="Ushijima N."/>
            <person name="Masuda Y."/>
            <person name="Shiratori Y."/>
            <person name="Senoo K."/>
        </authorList>
    </citation>
    <scope>NUCLEOTIDE SEQUENCE [LARGE SCALE GENOMIC DNA]</scope>
    <source>
        <strain evidence="6">Red330</strain>
    </source>
</reference>
<evidence type="ECO:0000313" key="6">
    <source>
        <dbReference type="Proteomes" id="UP000556026"/>
    </source>
</evidence>
<dbReference type="InterPro" id="IPR053135">
    <property type="entry name" value="AKR2_Oxidoreductase"/>
</dbReference>
<sequence length="400" mass="44312">MQYRTMPNGDSLSVLGFGCMRFPMQDGKIDEARAIRQIRSAIDRGVNYLDTAWPYHGGESEIIVGKALKDGYRDKVKLATKLPSWLIESPADLDRFLDAQLKKLGTDRIDYYLVHALDGNSWDKMVGHGVAEFLDRAKADGRIVNAGFSFHGLAPDFKRIVDGYPWVFCQIQLNYLDQQFQAGTEGLYYAAERGLGVIVMEPLRGGNLGLPVPPAAVQAIWDEAGLRRTPVDWALSWVLNHPEVTLLLSGMNEEAHIEENLAIAERALPGCLSAEELALVERVGETYQGLMKVSCTGCGYCMPCPVGVDIPGSFDCFNKSHMFGNVQEARFIYALRMSNELLRSTPAYASNCISCGACLEKCPQQIRIPELLAEVAAELEGPWMKDLVAAGKQLFQKRPE</sequence>
<dbReference type="InterPro" id="IPR036812">
    <property type="entry name" value="NAD(P)_OxRdtase_dom_sf"/>
</dbReference>
<dbReference type="PANTHER" id="PTHR43312">
    <property type="entry name" value="D-THREO-ALDOSE 1-DEHYDROGENASE"/>
    <property type="match status" value="1"/>
</dbReference>
<comment type="caution">
    <text evidence="5">The sequence shown here is derived from an EMBL/GenBank/DDBJ whole genome shotgun (WGS) entry which is preliminary data.</text>
</comment>
<keyword evidence="2" id="KW-0408">Iron</keyword>
<dbReference type="Gene3D" id="3.20.20.100">
    <property type="entry name" value="NADP-dependent oxidoreductase domain"/>
    <property type="match status" value="1"/>
</dbReference>
<organism evidence="5 6">
    <name type="scientific">Geomonas silvestris</name>
    <dbReference type="NCBI Taxonomy" id="2740184"/>
    <lineage>
        <taxon>Bacteria</taxon>
        <taxon>Pseudomonadati</taxon>
        <taxon>Thermodesulfobacteriota</taxon>
        <taxon>Desulfuromonadia</taxon>
        <taxon>Geobacterales</taxon>
        <taxon>Geobacteraceae</taxon>
        <taxon>Geomonas</taxon>
    </lineage>
</organism>
<dbReference type="InterPro" id="IPR023210">
    <property type="entry name" value="NADP_OxRdtase_dom"/>
</dbReference>
<gene>
    <name evidence="5" type="ORF">GMST_04600</name>
</gene>
<dbReference type="InterPro" id="IPR017896">
    <property type="entry name" value="4Fe4S_Fe-S-bd"/>
</dbReference>
<evidence type="ECO:0000256" key="3">
    <source>
        <dbReference type="ARBA" id="ARBA00023014"/>
    </source>
</evidence>
<dbReference type="SUPFAM" id="SSF51430">
    <property type="entry name" value="NAD(P)-linked oxidoreductase"/>
    <property type="match status" value="1"/>
</dbReference>
<dbReference type="CDD" id="cd19096">
    <property type="entry name" value="AKR_Fe-S_oxidoreductase"/>
    <property type="match status" value="1"/>
</dbReference>
<dbReference type="PROSITE" id="PS51379">
    <property type="entry name" value="4FE4S_FER_2"/>
    <property type="match status" value="1"/>
</dbReference>
<dbReference type="PANTHER" id="PTHR43312:SF2">
    <property type="entry name" value="OXIDOREDUCTASE"/>
    <property type="match status" value="1"/>
</dbReference>
<evidence type="ECO:0000313" key="5">
    <source>
        <dbReference type="EMBL" id="GFO58135.1"/>
    </source>
</evidence>
<keyword evidence="6" id="KW-1185">Reference proteome</keyword>
<dbReference type="PROSITE" id="PS00198">
    <property type="entry name" value="4FE4S_FER_1"/>
    <property type="match status" value="1"/>
</dbReference>
<feature type="domain" description="4Fe-4S ferredoxin-type" evidence="4">
    <location>
        <begin position="343"/>
        <end position="371"/>
    </location>
</feature>
<dbReference type="Proteomes" id="UP000556026">
    <property type="component" value="Unassembled WGS sequence"/>
</dbReference>
<keyword evidence="3" id="KW-0411">Iron-sulfur</keyword>
<protein>
    <submittedName>
        <fullName evidence="5">Aldo/keto reductase</fullName>
    </submittedName>
</protein>
<dbReference type="AlphaFoldDB" id="A0A6V8MDR3"/>
<dbReference type="InterPro" id="IPR017900">
    <property type="entry name" value="4Fe4S_Fe_S_CS"/>
</dbReference>
<dbReference type="SUPFAM" id="SSF46548">
    <property type="entry name" value="alpha-helical ferredoxin"/>
    <property type="match status" value="1"/>
</dbReference>
<evidence type="ECO:0000256" key="1">
    <source>
        <dbReference type="ARBA" id="ARBA00022723"/>
    </source>
</evidence>